<protein>
    <submittedName>
        <fullName evidence="1">Uncharacterized protein</fullName>
    </submittedName>
</protein>
<evidence type="ECO:0000313" key="2">
    <source>
        <dbReference type="Proteomes" id="UP000465361"/>
    </source>
</evidence>
<reference evidence="1 2" key="1">
    <citation type="journal article" date="2019" name="Emerg. Microbes Infect.">
        <title>Comprehensive subspecies identification of 175 nontuberculous mycobacteria species based on 7547 genomic profiles.</title>
        <authorList>
            <person name="Matsumoto Y."/>
            <person name="Kinjo T."/>
            <person name="Motooka D."/>
            <person name="Nabeya D."/>
            <person name="Jung N."/>
            <person name="Uechi K."/>
            <person name="Horii T."/>
            <person name="Iida T."/>
            <person name="Fujita J."/>
            <person name="Nakamura S."/>
        </authorList>
    </citation>
    <scope>NUCLEOTIDE SEQUENCE [LARGE SCALE GENOMIC DNA]</scope>
    <source>
        <strain evidence="1 2">JCM 17322</strain>
    </source>
</reference>
<name>A0A7I9Y0E2_9MYCO</name>
<evidence type="ECO:0000313" key="1">
    <source>
        <dbReference type="EMBL" id="GFG75542.1"/>
    </source>
</evidence>
<organism evidence="1 2">
    <name type="scientific">Mycobacterium botniense</name>
    <dbReference type="NCBI Taxonomy" id="84962"/>
    <lineage>
        <taxon>Bacteria</taxon>
        <taxon>Bacillati</taxon>
        <taxon>Actinomycetota</taxon>
        <taxon>Actinomycetes</taxon>
        <taxon>Mycobacteriales</taxon>
        <taxon>Mycobacteriaceae</taxon>
        <taxon>Mycobacterium</taxon>
    </lineage>
</organism>
<comment type="caution">
    <text evidence="1">The sequence shown here is derived from an EMBL/GenBank/DDBJ whole genome shotgun (WGS) entry which is preliminary data.</text>
</comment>
<dbReference type="AlphaFoldDB" id="A0A7I9Y0E2"/>
<dbReference type="Proteomes" id="UP000465361">
    <property type="component" value="Unassembled WGS sequence"/>
</dbReference>
<gene>
    <name evidence="1" type="ORF">MBOT_29070</name>
</gene>
<accession>A0A7I9Y0E2</accession>
<proteinExistence type="predicted"/>
<dbReference type="EMBL" id="BLKW01000004">
    <property type="protein sequence ID" value="GFG75542.1"/>
    <property type="molecule type" value="Genomic_DNA"/>
</dbReference>
<keyword evidence="2" id="KW-1185">Reference proteome</keyword>
<sequence>MGDKGPCGVEHNSVTDGSLRAGQHRTCFCRVGFGVSAKQVVKLGPGETESGGIEGQPVHGAGLHPPDRACRGGGQLVESVVAVHHQNARTPGREHPRHHLGQIGERAADQPGPRLGRVRQWAKEIEDRRHPHFAPHRRCVRIGGVKSRGEAEPDPDFGDATGHLIGPQVDAHPEGLEGVSSPGKRGNRPVAVFDHRHTRRCRHDRRHRGHIDGVDAVAAGTDHVDGVGAGQAR</sequence>